<dbReference type="InterPro" id="IPR012901">
    <property type="entry name" value="CARME"/>
</dbReference>
<dbReference type="EMBL" id="PDND01000086">
    <property type="protein sequence ID" value="PGH32652.1"/>
    <property type="molecule type" value="Genomic_DNA"/>
</dbReference>
<dbReference type="SMART" id="SM01296">
    <property type="entry name" value="N2227"/>
    <property type="match status" value="1"/>
</dbReference>
<dbReference type="STRING" id="73230.A0A2B7ZI16"/>
<dbReference type="SUPFAM" id="SSF53335">
    <property type="entry name" value="S-adenosyl-L-methionine-dependent methyltransferases"/>
    <property type="match status" value="1"/>
</dbReference>
<dbReference type="VEuPathDB" id="FungiDB:EMCG_01282"/>
<dbReference type="AlphaFoldDB" id="A0A2B7ZI16"/>
<name>A0A2B7ZI16_9EURO</name>
<comment type="caution">
    <text evidence="1">The sequence shown here is derived from an EMBL/GenBank/DDBJ whole genome shotgun (WGS) entry which is preliminary data.</text>
</comment>
<organism evidence="1 2">
    <name type="scientific">[Emmonsia] crescens</name>
    <dbReference type="NCBI Taxonomy" id="73230"/>
    <lineage>
        <taxon>Eukaryota</taxon>
        <taxon>Fungi</taxon>
        <taxon>Dikarya</taxon>
        <taxon>Ascomycota</taxon>
        <taxon>Pezizomycotina</taxon>
        <taxon>Eurotiomycetes</taxon>
        <taxon>Eurotiomycetidae</taxon>
        <taxon>Onygenales</taxon>
        <taxon>Ajellomycetaceae</taxon>
        <taxon>Emergomyces</taxon>
    </lineage>
</organism>
<sequence>MANAAQLQDPNPTPSLQGALAMTTKTTAARAAEEIKRRDGLNQIRAMYGKVPRKQRKRIFALSSLNLGYEANVKQGENVIDVNDKVAQEIVGHALTFYNIEFSELLQSEKDAESNRKCAERASVFQALKHFELFPNRSAENPTRVLVPGVGFGRLTHEIAILRGFEVIANEWSAYMNVAYRYEPSSFFSSSTLPFSTTIHPFGLKGTATDGEEFDAIITLFFIDTARNLMWYIESTYRLLKRSALKQQAGQHGGRNGGTWINLGPLLYATAPFLQLLLDQIIRLSKR</sequence>
<evidence type="ECO:0000313" key="2">
    <source>
        <dbReference type="Proteomes" id="UP000226031"/>
    </source>
</evidence>
<dbReference type="Proteomes" id="UP000226031">
    <property type="component" value="Unassembled WGS sequence"/>
</dbReference>
<reference evidence="1 2" key="1">
    <citation type="submission" date="2017-10" db="EMBL/GenBank/DDBJ databases">
        <title>Comparative genomics in systemic dimorphic fungi from Ajellomycetaceae.</title>
        <authorList>
            <person name="Munoz J.F."/>
            <person name="Mcewen J.G."/>
            <person name="Clay O.K."/>
            <person name="Cuomo C.A."/>
        </authorList>
    </citation>
    <scope>NUCLEOTIDE SEQUENCE [LARGE SCALE GENOMIC DNA]</scope>
    <source>
        <strain evidence="1 2">UAMH4076</strain>
    </source>
</reference>
<dbReference type="PANTHER" id="PTHR12303:SF13">
    <property type="match status" value="1"/>
</dbReference>
<dbReference type="CDD" id="cd02440">
    <property type="entry name" value="AdoMet_MTases"/>
    <property type="match status" value="1"/>
</dbReference>
<accession>A0A2B7ZI16</accession>
<protein>
    <submittedName>
        <fullName evidence="1">Uncharacterized protein</fullName>
    </submittedName>
</protein>
<evidence type="ECO:0000313" key="1">
    <source>
        <dbReference type="EMBL" id="PGH32652.1"/>
    </source>
</evidence>
<dbReference type="Pfam" id="PF07942">
    <property type="entry name" value="CARME"/>
    <property type="match status" value="2"/>
</dbReference>
<dbReference type="InterPro" id="IPR029063">
    <property type="entry name" value="SAM-dependent_MTases_sf"/>
</dbReference>
<gene>
    <name evidence="1" type="ORF">GX50_04566</name>
</gene>
<dbReference type="PANTHER" id="PTHR12303">
    <property type="entry name" value="CARNOSINE N-METHYLTRANSFERASE"/>
    <property type="match status" value="1"/>
</dbReference>
<proteinExistence type="predicted"/>
<keyword evidence="2" id="KW-1185">Reference proteome</keyword>
<dbReference type="GO" id="GO:0008757">
    <property type="term" value="F:S-adenosylmethionine-dependent methyltransferase activity"/>
    <property type="evidence" value="ECO:0007669"/>
    <property type="project" value="InterPro"/>
</dbReference>